<dbReference type="SUPFAM" id="SSF52418">
    <property type="entry name" value="Nucleoside phosphorylase/phosphoribosyltransferase catalytic domain"/>
    <property type="match status" value="1"/>
</dbReference>
<dbReference type="Gene3D" id="3.40.1030.10">
    <property type="entry name" value="Nucleoside phosphorylase/phosphoribosyltransferase catalytic domain"/>
    <property type="match status" value="1"/>
</dbReference>
<dbReference type="GO" id="GO:0000287">
    <property type="term" value="F:magnesium ion binding"/>
    <property type="evidence" value="ECO:0007669"/>
    <property type="project" value="UniProtKB-UniRule"/>
</dbReference>
<feature type="binding site" evidence="3">
    <location>
        <begin position="108"/>
        <end position="116"/>
    </location>
    <ligand>
        <name>5-phospho-alpha-D-ribose 1-diphosphate</name>
        <dbReference type="ChEBI" id="CHEBI:58017"/>
    </ligand>
</feature>
<dbReference type="Proteomes" id="UP000229342">
    <property type="component" value="Unassembled WGS sequence"/>
</dbReference>
<dbReference type="UniPathway" id="UPA00035">
    <property type="reaction ID" value="UER00041"/>
</dbReference>
<feature type="binding site" evidence="3">
    <location>
        <position position="120"/>
    </location>
    <ligand>
        <name>5-phospho-alpha-D-ribose 1-diphosphate</name>
        <dbReference type="ChEBI" id="CHEBI:58017"/>
    </ligand>
</feature>
<feature type="binding site" evidence="3">
    <location>
        <position position="88"/>
    </location>
    <ligand>
        <name>5-phospho-alpha-D-ribose 1-diphosphate</name>
        <dbReference type="ChEBI" id="CHEBI:58017"/>
    </ligand>
</feature>
<feature type="binding site" evidence="3">
    <location>
        <position position="92"/>
    </location>
    <ligand>
        <name>Mg(2+)</name>
        <dbReference type="ChEBI" id="CHEBI:18420"/>
        <label>1</label>
    </ligand>
</feature>
<evidence type="ECO:0000313" key="5">
    <source>
        <dbReference type="EMBL" id="PIQ69203.1"/>
    </source>
</evidence>
<feature type="binding site" evidence="3">
    <location>
        <position position="166"/>
    </location>
    <ligand>
        <name>anthranilate</name>
        <dbReference type="ChEBI" id="CHEBI:16567"/>
        <label>2</label>
    </ligand>
</feature>
<dbReference type="InterPro" id="IPR005940">
    <property type="entry name" value="Anthranilate_Pribosyl_Tfrase"/>
</dbReference>
<dbReference type="PANTHER" id="PTHR43285:SF2">
    <property type="entry name" value="ANTHRANILATE PHOSPHORIBOSYLTRANSFERASE"/>
    <property type="match status" value="1"/>
</dbReference>
<organism evidence="5 6">
    <name type="scientific">Candidatus Taylorbacteria bacterium CG11_big_fil_rev_8_21_14_0_20_46_11</name>
    <dbReference type="NCBI Taxonomy" id="1975025"/>
    <lineage>
        <taxon>Bacteria</taxon>
        <taxon>Candidatus Tayloriibacteriota</taxon>
    </lineage>
</organism>
<dbReference type="GO" id="GO:0004048">
    <property type="term" value="F:anthranilate phosphoribosyltransferase activity"/>
    <property type="evidence" value="ECO:0007669"/>
    <property type="project" value="UniProtKB-UniRule"/>
</dbReference>
<feature type="binding site" evidence="3">
    <location>
        <begin position="90"/>
        <end position="93"/>
    </location>
    <ligand>
        <name>5-phospho-alpha-D-ribose 1-diphosphate</name>
        <dbReference type="ChEBI" id="CHEBI:58017"/>
    </ligand>
</feature>
<feature type="binding site" evidence="3">
    <location>
        <position position="80"/>
    </location>
    <ligand>
        <name>anthranilate</name>
        <dbReference type="ChEBI" id="CHEBI:16567"/>
        <label>1</label>
    </ligand>
</feature>
<keyword evidence="2 3" id="KW-0808">Transferase</keyword>
<dbReference type="EMBL" id="PCVG01000002">
    <property type="protein sequence ID" value="PIQ69203.1"/>
    <property type="molecule type" value="Genomic_DNA"/>
</dbReference>
<comment type="catalytic activity">
    <reaction evidence="3">
        <text>N-(5-phospho-beta-D-ribosyl)anthranilate + diphosphate = 5-phospho-alpha-D-ribose 1-diphosphate + anthranilate</text>
        <dbReference type="Rhea" id="RHEA:11768"/>
        <dbReference type="ChEBI" id="CHEBI:16567"/>
        <dbReference type="ChEBI" id="CHEBI:18277"/>
        <dbReference type="ChEBI" id="CHEBI:33019"/>
        <dbReference type="ChEBI" id="CHEBI:58017"/>
        <dbReference type="EC" id="2.4.2.18"/>
    </reaction>
</comment>
<feature type="domain" description="Glycosyl transferase family 3" evidence="4">
    <location>
        <begin position="74"/>
        <end position="324"/>
    </location>
</feature>
<dbReference type="GO" id="GO:0000162">
    <property type="term" value="P:L-tryptophan biosynthetic process"/>
    <property type="evidence" value="ECO:0007669"/>
    <property type="project" value="UniProtKB-UniRule"/>
</dbReference>
<reference evidence="5 6" key="1">
    <citation type="submission" date="2017-09" db="EMBL/GenBank/DDBJ databases">
        <title>Depth-based differentiation of microbial function through sediment-hosted aquifers and enrichment of novel symbionts in the deep terrestrial subsurface.</title>
        <authorList>
            <person name="Probst A.J."/>
            <person name="Ladd B."/>
            <person name="Jarett J.K."/>
            <person name="Geller-Mcgrath D.E."/>
            <person name="Sieber C.M."/>
            <person name="Emerson J.B."/>
            <person name="Anantharaman K."/>
            <person name="Thomas B.C."/>
            <person name="Malmstrom R."/>
            <person name="Stieglmeier M."/>
            <person name="Klingl A."/>
            <person name="Woyke T."/>
            <person name="Ryan C.M."/>
            <person name="Banfield J.F."/>
        </authorList>
    </citation>
    <scope>NUCLEOTIDE SEQUENCE [LARGE SCALE GENOMIC DNA]</scope>
    <source>
        <strain evidence="5">CG11_big_fil_rev_8_21_14_0_20_46_11</strain>
    </source>
</reference>
<feature type="binding site" evidence="3">
    <location>
        <position position="225"/>
    </location>
    <ligand>
        <name>Mg(2+)</name>
        <dbReference type="ChEBI" id="CHEBI:18420"/>
        <label>2</label>
    </ligand>
</feature>
<keyword evidence="1 3" id="KW-0328">Glycosyltransferase</keyword>
<feature type="binding site" evidence="3">
    <location>
        <position position="226"/>
    </location>
    <ligand>
        <name>Mg(2+)</name>
        <dbReference type="ChEBI" id="CHEBI:18420"/>
        <label>1</label>
    </ligand>
</feature>
<dbReference type="PANTHER" id="PTHR43285">
    <property type="entry name" value="ANTHRANILATE PHOSPHORIBOSYLTRANSFERASE"/>
    <property type="match status" value="1"/>
</dbReference>
<feature type="binding site" evidence="3">
    <location>
        <position position="80"/>
    </location>
    <ligand>
        <name>5-phospho-alpha-D-ribose 1-diphosphate</name>
        <dbReference type="ChEBI" id="CHEBI:58017"/>
    </ligand>
</feature>
<feature type="binding site" evidence="3">
    <location>
        <position position="226"/>
    </location>
    <ligand>
        <name>Mg(2+)</name>
        <dbReference type="ChEBI" id="CHEBI:18420"/>
        <label>2</label>
    </ligand>
</feature>
<dbReference type="HAMAP" id="MF_00211">
    <property type="entry name" value="TrpD"/>
    <property type="match status" value="1"/>
</dbReference>
<evidence type="ECO:0000256" key="3">
    <source>
        <dbReference type="HAMAP-Rule" id="MF_00211"/>
    </source>
</evidence>
<comment type="pathway">
    <text evidence="3">Amino-acid biosynthesis; L-tryptophan biosynthesis; L-tryptophan from chorismate: step 2/5.</text>
</comment>
<dbReference type="SUPFAM" id="SSF47648">
    <property type="entry name" value="Nucleoside phosphorylase/phosphoribosyltransferase N-terminal domain"/>
    <property type="match status" value="1"/>
</dbReference>
<evidence type="ECO:0000256" key="2">
    <source>
        <dbReference type="ARBA" id="ARBA00022679"/>
    </source>
</evidence>
<comment type="caution">
    <text evidence="3">Lacks conserved residue(s) required for the propagation of feature annotation.</text>
</comment>
<keyword evidence="3" id="KW-0028">Amino-acid biosynthesis</keyword>
<proteinExistence type="inferred from homology"/>
<dbReference type="InterPro" id="IPR035902">
    <property type="entry name" value="Nuc_phospho_transferase"/>
</dbReference>
<gene>
    <name evidence="3 5" type="primary">trpD</name>
    <name evidence="5" type="ORF">COV91_00070</name>
</gene>
<comment type="cofactor">
    <cofactor evidence="3">
        <name>Mg(2+)</name>
        <dbReference type="ChEBI" id="CHEBI:18420"/>
    </cofactor>
    <text evidence="3">Binds 2 magnesium ions per monomer.</text>
</comment>
<dbReference type="InterPro" id="IPR036320">
    <property type="entry name" value="Glycosyl_Trfase_fam3_N_dom_sf"/>
</dbReference>
<evidence type="ECO:0000259" key="4">
    <source>
        <dbReference type="Pfam" id="PF00591"/>
    </source>
</evidence>
<keyword evidence="3" id="KW-0460">Magnesium</keyword>
<dbReference type="AlphaFoldDB" id="A0A2H0KF43"/>
<accession>A0A2H0KF43</accession>
<feature type="binding site" evidence="3">
    <location>
        <begin position="83"/>
        <end position="84"/>
    </location>
    <ligand>
        <name>5-phospho-alpha-D-ribose 1-diphosphate</name>
        <dbReference type="ChEBI" id="CHEBI:58017"/>
    </ligand>
</feature>
<comment type="subunit">
    <text evidence="3">Homodimer.</text>
</comment>
<dbReference type="InterPro" id="IPR000312">
    <property type="entry name" value="Glycosyl_Trfase_fam3"/>
</dbReference>
<sequence>MTIAEATTKIAGGATLTESEALSVQSSILAGEAQTPTLVAFFEAFKDRKVSAFELRGFFRASLSAMTPLETGMDTLDTCGTGGDGSGSFNISTVSALLCATAGVPVAKHGNRAASSKCGSADVLEALGVKIELSPEQAKTMLEQTGFVFLFARSYHPAFKHAGEARKLFGKKTYFNFLGPLLNPAKASYRVHGLSDFSLAETLGDILIESGVRKAWLVHAEDGLDEVSPMSLTHGISFSTGGYSEPFNIDPKEHGLAIEDGGGLTGGDVKKNAEILISILQGKGTEAQNAVTILNTAAGLTVSGRSTTFADGVRFAKALITSGAGYEKLQDIVKASNEV</sequence>
<keyword evidence="3" id="KW-0057">Aromatic amino acid biosynthesis</keyword>
<dbReference type="GO" id="GO:0005829">
    <property type="term" value="C:cytosol"/>
    <property type="evidence" value="ECO:0007669"/>
    <property type="project" value="TreeGrafter"/>
</dbReference>
<feature type="binding site" evidence="3">
    <location>
        <position position="111"/>
    </location>
    <ligand>
        <name>anthranilate</name>
        <dbReference type="ChEBI" id="CHEBI:16567"/>
        <label>1</label>
    </ligand>
</feature>
<comment type="caution">
    <text evidence="5">The sequence shown here is derived from an EMBL/GenBank/DDBJ whole genome shotgun (WGS) entry which is preliminary data.</text>
</comment>
<keyword evidence="3" id="KW-0822">Tryptophan biosynthesis</keyword>
<dbReference type="Gene3D" id="1.20.970.10">
    <property type="entry name" value="Transferase, Pyrimidine Nucleoside Phosphorylase, Chain C"/>
    <property type="match status" value="1"/>
</dbReference>
<evidence type="ECO:0000313" key="6">
    <source>
        <dbReference type="Proteomes" id="UP000229342"/>
    </source>
</evidence>
<evidence type="ECO:0000256" key="1">
    <source>
        <dbReference type="ARBA" id="ARBA00022676"/>
    </source>
</evidence>
<dbReference type="NCBIfam" id="TIGR01245">
    <property type="entry name" value="trpD"/>
    <property type="match status" value="1"/>
</dbReference>
<name>A0A2H0KF43_9BACT</name>
<keyword evidence="3" id="KW-0479">Metal-binding</keyword>
<comment type="similarity">
    <text evidence="3">Belongs to the anthranilate phosphoribosyltransferase family.</text>
</comment>
<comment type="function">
    <text evidence="3">Catalyzes the transfer of the phosphoribosyl group of 5-phosphorylribose-1-pyrophosphate (PRPP) to anthranilate to yield N-(5'-phosphoribosyl)-anthranilate (PRA).</text>
</comment>
<dbReference type="EC" id="2.4.2.18" evidence="3"/>
<protein>
    <recommendedName>
        <fullName evidence="3">Anthranilate phosphoribosyltransferase</fullName>
        <ecNumber evidence="3">2.4.2.18</ecNumber>
    </recommendedName>
</protein>
<dbReference type="Pfam" id="PF00591">
    <property type="entry name" value="Glycos_transf_3"/>
    <property type="match status" value="1"/>
</dbReference>